<dbReference type="CDD" id="cd17533">
    <property type="entry name" value="REC_LytTR_AgrA-like"/>
    <property type="match status" value="1"/>
</dbReference>
<dbReference type="PROSITE" id="PS50110">
    <property type="entry name" value="RESPONSE_REGULATORY"/>
    <property type="match status" value="1"/>
</dbReference>
<keyword evidence="8" id="KW-0238">DNA-binding</keyword>
<dbReference type="InterPro" id="IPR001789">
    <property type="entry name" value="Sig_transdc_resp-reg_receiver"/>
</dbReference>
<reference evidence="8 9" key="1">
    <citation type="submission" date="2018-02" db="EMBL/GenBank/DDBJ databases">
        <title>Draft genome sequence of Streptococcus oricebi CCUG 70868T type strain.</title>
        <authorList>
            <person name="Mendez V."/>
            <person name="Salva-Serra F."/>
            <person name="Jaen-Luchoro D."/>
            <person name="Gonzales-Siles L."/>
            <person name="Karlsson R."/>
            <person name="Engstrom-Jakobsson H."/>
            <person name="Busquets A."/>
            <person name="Gomila M."/>
            <person name="Pineiro-Iglesias B."/>
            <person name="Bennasar-Figueras A."/>
            <person name="Seeger M."/>
            <person name="Moore E."/>
        </authorList>
    </citation>
    <scope>NUCLEOTIDE SEQUENCE [LARGE SCALE GENOMIC DNA]</scope>
    <source>
        <strain evidence="8 9">CCUG 70868</strain>
    </source>
</reference>
<dbReference type="SUPFAM" id="SSF52172">
    <property type="entry name" value="CheY-like"/>
    <property type="match status" value="1"/>
</dbReference>
<feature type="modified residue" description="4-aspartylphosphate" evidence="5">
    <location>
        <position position="59"/>
    </location>
</feature>
<feature type="domain" description="Response regulatory" evidence="6">
    <location>
        <begin position="2"/>
        <end position="126"/>
    </location>
</feature>
<dbReference type="Gene3D" id="3.40.50.2300">
    <property type="match status" value="1"/>
</dbReference>
<dbReference type="InterPro" id="IPR046947">
    <property type="entry name" value="LytR-like"/>
</dbReference>
<keyword evidence="2" id="KW-0902">Two-component regulatory system</keyword>
<dbReference type="RefSeq" id="WP_209627670.1">
    <property type="nucleotide sequence ID" value="NZ_PRDG01000002.1"/>
</dbReference>
<keyword evidence="3" id="KW-0010">Activator</keyword>
<evidence type="ECO:0000313" key="9">
    <source>
        <dbReference type="Proteomes" id="UP001519296"/>
    </source>
</evidence>
<evidence type="ECO:0000256" key="4">
    <source>
        <dbReference type="ARBA" id="ARBA00037164"/>
    </source>
</evidence>
<evidence type="ECO:0000259" key="6">
    <source>
        <dbReference type="PROSITE" id="PS50110"/>
    </source>
</evidence>
<evidence type="ECO:0000313" key="8">
    <source>
        <dbReference type="EMBL" id="MBP2623190.1"/>
    </source>
</evidence>
<dbReference type="SMART" id="SM00850">
    <property type="entry name" value="LytTR"/>
    <property type="match status" value="1"/>
</dbReference>
<dbReference type="GO" id="GO:0003677">
    <property type="term" value="F:DNA binding"/>
    <property type="evidence" value="ECO:0007669"/>
    <property type="project" value="UniProtKB-KW"/>
</dbReference>
<dbReference type="Pfam" id="PF00072">
    <property type="entry name" value="Response_reg"/>
    <property type="match status" value="1"/>
</dbReference>
<keyword evidence="5" id="KW-0597">Phosphoprotein</keyword>
<dbReference type="SMART" id="SM00448">
    <property type="entry name" value="REC"/>
    <property type="match status" value="1"/>
</dbReference>
<evidence type="ECO:0000259" key="7">
    <source>
        <dbReference type="PROSITE" id="PS50930"/>
    </source>
</evidence>
<name>A0ABS5B2Z2_9STRE</name>
<sequence>MNIFILEDDFIQQSYLEAVIKKLVAKHHWACQTFQVFAKPSHLLESIKERGSHQVFFLDIEIKAEQQKGLAVANQIRELDPQAVIVFVTTHSEFMPLTFQYQVSALDFIDKGLDANLFEQRIERVLTYVLGQAGRVVSQASFHFKSKHSQIEVPLEKVLYLETSTVAHKVILYTENQRLEFYGNLSDVVKQNPSLYNCHRSFVVNPANVSFIDKKQNIVYLKNQSSCFVARLKMRKLLELVSKLDKR</sequence>
<dbReference type="InterPro" id="IPR007492">
    <property type="entry name" value="LytTR_DNA-bd_dom"/>
</dbReference>
<dbReference type="Gene3D" id="2.40.50.1020">
    <property type="entry name" value="LytTr DNA-binding domain"/>
    <property type="match status" value="1"/>
</dbReference>
<comment type="function">
    <text evidence="4">Required for high-level post-exponential phase expression of a series of secreted proteins.</text>
</comment>
<dbReference type="PANTHER" id="PTHR37299:SF3">
    <property type="entry name" value="STAGE 0 SPORULATION PROTEIN A HOMOLOG"/>
    <property type="match status" value="1"/>
</dbReference>
<evidence type="ECO:0000256" key="1">
    <source>
        <dbReference type="ARBA" id="ARBA00022490"/>
    </source>
</evidence>
<keyword evidence="1" id="KW-0963">Cytoplasm</keyword>
<gene>
    <name evidence="8" type="ORF">C4K46_04470</name>
</gene>
<dbReference type="Proteomes" id="UP001519296">
    <property type="component" value="Unassembled WGS sequence"/>
</dbReference>
<keyword evidence="9" id="KW-1185">Reference proteome</keyword>
<accession>A0ABS5B2Z2</accession>
<dbReference type="PROSITE" id="PS50930">
    <property type="entry name" value="HTH_LYTTR"/>
    <property type="match status" value="1"/>
</dbReference>
<evidence type="ECO:0000256" key="5">
    <source>
        <dbReference type="PROSITE-ProRule" id="PRU00169"/>
    </source>
</evidence>
<protein>
    <submittedName>
        <fullName evidence="8">DNA-binding response regulator</fullName>
    </submittedName>
</protein>
<dbReference type="PANTHER" id="PTHR37299">
    <property type="entry name" value="TRANSCRIPTIONAL REGULATOR-RELATED"/>
    <property type="match status" value="1"/>
</dbReference>
<dbReference type="EMBL" id="PRDG01000002">
    <property type="protein sequence ID" value="MBP2623190.1"/>
    <property type="molecule type" value="Genomic_DNA"/>
</dbReference>
<comment type="caution">
    <text evidence="8">The sequence shown here is derived from an EMBL/GenBank/DDBJ whole genome shotgun (WGS) entry which is preliminary data.</text>
</comment>
<organism evidence="8 9">
    <name type="scientific">Streptococcus oricebi</name>
    <dbReference type="NCBI Taxonomy" id="1547447"/>
    <lineage>
        <taxon>Bacteria</taxon>
        <taxon>Bacillati</taxon>
        <taxon>Bacillota</taxon>
        <taxon>Bacilli</taxon>
        <taxon>Lactobacillales</taxon>
        <taxon>Streptococcaceae</taxon>
        <taxon>Streptococcus</taxon>
    </lineage>
</organism>
<dbReference type="InterPro" id="IPR011006">
    <property type="entry name" value="CheY-like_superfamily"/>
</dbReference>
<feature type="domain" description="HTH LytTR-type" evidence="7">
    <location>
        <begin position="142"/>
        <end position="243"/>
    </location>
</feature>
<proteinExistence type="predicted"/>
<evidence type="ECO:0000256" key="2">
    <source>
        <dbReference type="ARBA" id="ARBA00023012"/>
    </source>
</evidence>
<dbReference type="Pfam" id="PF04397">
    <property type="entry name" value="LytTR"/>
    <property type="match status" value="1"/>
</dbReference>
<evidence type="ECO:0000256" key="3">
    <source>
        <dbReference type="ARBA" id="ARBA00023159"/>
    </source>
</evidence>